<feature type="domain" description="BED-type" evidence="12">
    <location>
        <begin position="99"/>
        <end position="155"/>
    </location>
</feature>
<keyword evidence="9" id="KW-0539">Nucleus</keyword>
<dbReference type="InterPro" id="IPR003656">
    <property type="entry name" value="Znf_BED"/>
</dbReference>
<dbReference type="AlphaFoldDB" id="A0AAD3Y6W0"/>
<dbReference type="GO" id="GO:0005634">
    <property type="term" value="C:nucleus"/>
    <property type="evidence" value="ECO:0007669"/>
    <property type="project" value="UniProtKB-SubCell"/>
</dbReference>
<accession>A0AAD3Y6W0</accession>
<dbReference type="PANTHER" id="PTHR46481">
    <property type="entry name" value="ZINC FINGER BED DOMAIN-CONTAINING PROTEIN 4"/>
    <property type="match status" value="1"/>
</dbReference>
<keyword evidence="5" id="KW-0862">Zinc</keyword>
<feature type="region of interest" description="Disordered" evidence="11">
    <location>
        <begin position="715"/>
        <end position="746"/>
    </location>
</feature>
<evidence type="ECO:0000256" key="6">
    <source>
        <dbReference type="ARBA" id="ARBA00023015"/>
    </source>
</evidence>
<comment type="subunit">
    <text evidence="2">Homodimer.</text>
</comment>
<dbReference type="InterPro" id="IPR036236">
    <property type="entry name" value="Znf_C2H2_sf"/>
</dbReference>
<feature type="compositionally biased region" description="Acidic residues" evidence="11">
    <location>
        <begin position="730"/>
        <end position="746"/>
    </location>
</feature>
<reference evidence="13" key="1">
    <citation type="submission" date="2023-05" db="EMBL/GenBank/DDBJ databases">
        <title>Nepenthes gracilis genome sequencing.</title>
        <authorList>
            <person name="Fukushima K."/>
        </authorList>
    </citation>
    <scope>NUCLEOTIDE SEQUENCE</scope>
    <source>
        <strain evidence="13">SING2019-196</strain>
    </source>
</reference>
<evidence type="ECO:0000256" key="5">
    <source>
        <dbReference type="ARBA" id="ARBA00022833"/>
    </source>
</evidence>
<evidence type="ECO:0000256" key="2">
    <source>
        <dbReference type="ARBA" id="ARBA00011738"/>
    </source>
</evidence>
<dbReference type="InterPro" id="IPR025525">
    <property type="entry name" value="hAT-like_transposase_RNase-H"/>
</dbReference>
<dbReference type="GO" id="GO:0009791">
    <property type="term" value="P:post-embryonic development"/>
    <property type="evidence" value="ECO:0007669"/>
    <property type="project" value="UniProtKB-ARBA"/>
</dbReference>
<dbReference type="PROSITE" id="PS50808">
    <property type="entry name" value="ZF_BED"/>
    <property type="match status" value="2"/>
</dbReference>
<keyword evidence="6" id="KW-0805">Transcription regulation</keyword>
<keyword evidence="7" id="KW-0238">DNA-binding</keyword>
<organism evidence="13 14">
    <name type="scientific">Nepenthes gracilis</name>
    <name type="common">Slender pitcher plant</name>
    <dbReference type="NCBI Taxonomy" id="150966"/>
    <lineage>
        <taxon>Eukaryota</taxon>
        <taxon>Viridiplantae</taxon>
        <taxon>Streptophyta</taxon>
        <taxon>Embryophyta</taxon>
        <taxon>Tracheophyta</taxon>
        <taxon>Spermatophyta</taxon>
        <taxon>Magnoliopsida</taxon>
        <taxon>eudicotyledons</taxon>
        <taxon>Gunneridae</taxon>
        <taxon>Pentapetalae</taxon>
        <taxon>Caryophyllales</taxon>
        <taxon>Nepenthaceae</taxon>
        <taxon>Nepenthes</taxon>
    </lineage>
</organism>
<gene>
    <name evidence="13" type="ORF">Nepgr_033387</name>
</gene>
<dbReference type="PANTHER" id="PTHR46481:SF10">
    <property type="entry name" value="ZINC FINGER BED DOMAIN-CONTAINING PROTEIN 39"/>
    <property type="match status" value="1"/>
</dbReference>
<comment type="subcellular location">
    <subcellularLocation>
        <location evidence="1">Nucleus</location>
    </subcellularLocation>
</comment>
<dbReference type="SUPFAM" id="SSF57667">
    <property type="entry name" value="beta-beta-alpha zinc fingers"/>
    <property type="match status" value="2"/>
</dbReference>
<dbReference type="GO" id="GO:0008270">
    <property type="term" value="F:zinc ion binding"/>
    <property type="evidence" value="ECO:0007669"/>
    <property type="project" value="UniProtKB-KW"/>
</dbReference>
<dbReference type="GO" id="GO:0003677">
    <property type="term" value="F:DNA binding"/>
    <property type="evidence" value="ECO:0007669"/>
    <property type="project" value="UniProtKB-KW"/>
</dbReference>
<dbReference type="Proteomes" id="UP001279734">
    <property type="component" value="Unassembled WGS sequence"/>
</dbReference>
<comment type="caution">
    <text evidence="13">The sequence shown here is derived from an EMBL/GenBank/DDBJ whole genome shotgun (WGS) entry which is preliminary data.</text>
</comment>
<keyword evidence="8" id="KW-0804">Transcription</keyword>
<evidence type="ECO:0000313" key="14">
    <source>
        <dbReference type="Proteomes" id="UP001279734"/>
    </source>
</evidence>
<evidence type="ECO:0000256" key="4">
    <source>
        <dbReference type="ARBA" id="ARBA00022771"/>
    </source>
</evidence>
<dbReference type="InterPro" id="IPR008906">
    <property type="entry name" value="HATC_C_dom"/>
</dbReference>
<name>A0AAD3Y6W0_NEPGR</name>
<protein>
    <recommendedName>
        <fullName evidence="12">BED-type domain-containing protein</fullName>
    </recommendedName>
</protein>
<evidence type="ECO:0000259" key="12">
    <source>
        <dbReference type="PROSITE" id="PS50808"/>
    </source>
</evidence>
<dbReference type="GO" id="GO:0046983">
    <property type="term" value="F:protein dimerization activity"/>
    <property type="evidence" value="ECO:0007669"/>
    <property type="project" value="InterPro"/>
</dbReference>
<evidence type="ECO:0000256" key="11">
    <source>
        <dbReference type="SAM" id="MobiDB-lite"/>
    </source>
</evidence>
<dbReference type="InterPro" id="IPR012337">
    <property type="entry name" value="RNaseH-like_sf"/>
</dbReference>
<evidence type="ECO:0000256" key="10">
    <source>
        <dbReference type="PROSITE-ProRule" id="PRU00027"/>
    </source>
</evidence>
<feature type="domain" description="BED-type" evidence="12">
    <location>
        <begin position="22"/>
        <end position="79"/>
    </location>
</feature>
<proteinExistence type="predicted"/>
<evidence type="ECO:0000256" key="8">
    <source>
        <dbReference type="ARBA" id="ARBA00023163"/>
    </source>
</evidence>
<dbReference type="SMART" id="SM00614">
    <property type="entry name" value="ZnF_BED"/>
    <property type="match status" value="2"/>
</dbReference>
<dbReference type="SUPFAM" id="SSF53098">
    <property type="entry name" value="Ribonuclease H-like"/>
    <property type="match status" value="1"/>
</dbReference>
<keyword evidence="3" id="KW-0479">Metal-binding</keyword>
<dbReference type="InterPro" id="IPR052035">
    <property type="entry name" value="ZnF_BED_domain_contain"/>
</dbReference>
<evidence type="ECO:0000256" key="7">
    <source>
        <dbReference type="ARBA" id="ARBA00023125"/>
    </source>
</evidence>
<keyword evidence="14" id="KW-1185">Reference proteome</keyword>
<dbReference type="Pfam" id="PF14372">
    <property type="entry name" value="hAT-like_RNase-H"/>
    <property type="match status" value="1"/>
</dbReference>
<evidence type="ECO:0000313" key="13">
    <source>
        <dbReference type="EMBL" id="GMH31543.1"/>
    </source>
</evidence>
<keyword evidence="4 10" id="KW-0863">Zinc-finger</keyword>
<dbReference type="EMBL" id="BSYO01000040">
    <property type="protein sequence ID" value="GMH31543.1"/>
    <property type="molecule type" value="Genomic_DNA"/>
</dbReference>
<evidence type="ECO:0000256" key="9">
    <source>
        <dbReference type="ARBA" id="ARBA00023242"/>
    </source>
</evidence>
<evidence type="ECO:0000256" key="3">
    <source>
        <dbReference type="ARBA" id="ARBA00022723"/>
    </source>
</evidence>
<dbReference type="Pfam" id="PF02892">
    <property type="entry name" value="zf-BED"/>
    <property type="match status" value="2"/>
</dbReference>
<sequence length="746" mass="86141">MEIDAPMEVQNGIIECESRHRKKRSVAWEHFEKLPALNKEVGKAKCKHCDMVLTATPRSGTSHLRRHVERCQKRLVLDIKPISMEAGFCQLEYCNDIRRSISKVWYEFEKFRTENYNEQKAQCKHCKMILSAAAKNGTSHLKRHLDKCPKRVTSAGDVRRYLPTTATEKVAEGSSLVQIYQLNTNELHRNISRCIIEGAHPFSLVEERGFRCMMSKACPYFKPFSQSIVRRELFSMYLEERDNVKEMLTKALGRVCLTTNYWKGRDTKDEYICIAAQFIDSHWKLHRRILCCRALVPPYDGISVADDVACLLSNWSIEHKIFSITLDDTSYNESMVSSLESSLYTKKVLLSEGSFFQVHCFAQVITVIAHSTLKLIDNVLDKARDLIKFVNRSPSQRKKFLELAERKFQLQARRRLYLDRPLRWNSTYKLLDHVLYYKNVFMHLEEWDHNLLTEEEWQELSIVHKFLKMLYDVTCMILGTKFPSANLYLKGVLMIHCRMLEITRGSHTFLTDMIKEMQLKFDQYWSRNNLILVCAAILDPRYKVKFVEYCYMKLYGSSYVGEHVSKVVDALYCLFAEYKQHATLASSRLVGSSRADTNFSSGSEDGDVFGDYNQFLSVTSRSQRNKTELDIYLEEPSYDLNSDLDVLEFWSKSAKRYPELSAMACDVLSIPASTVTSKSAFNIGSKTLSQSSMMPETVQALICLQDWLCTQSDSGDPTIKGEDLGCSSEDAGDDDEYDDNSPTEWF</sequence>
<evidence type="ECO:0000256" key="1">
    <source>
        <dbReference type="ARBA" id="ARBA00004123"/>
    </source>
</evidence>
<dbReference type="Pfam" id="PF05699">
    <property type="entry name" value="Dimer_Tnp_hAT"/>
    <property type="match status" value="1"/>
</dbReference>